<protein>
    <submittedName>
        <fullName evidence="1">Uncharacterized protein</fullName>
    </submittedName>
</protein>
<gene>
    <name evidence="1" type="ORF">FSCOSCO3_A032906</name>
</gene>
<organism evidence="1 2">
    <name type="scientific">Scomber scombrus</name>
    <name type="common">Atlantic mackerel</name>
    <name type="synonym">Scomber vernalis</name>
    <dbReference type="NCBI Taxonomy" id="13677"/>
    <lineage>
        <taxon>Eukaryota</taxon>
        <taxon>Metazoa</taxon>
        <taxon>Chordata</taxon>
        <taxon>Craniata</taxon>
        <taxon>Vertebrata</taxon>
        <taxon>Euteleostomi</taxon>
        <taxon>Actinopterygii</taxon>
        <taxon>Neopterygii</taxon>
        <taxon>Teleostei</taxon>
        <taxon>Neoteleostei</taxon>
        <taxon>Acanthomorphata</taxon>
        <taxon>Pelagiaria</taxon>
        <taxon>Scombriformes</taxon>
        <taxon>Scombridae</taxon>
        <taxon>Scomber</taxon>
    </lineage>
</organism>
<dbReference type="Proteomes" id="UP001314229">
    <property type="component" value="Unassembled WGS sequence"/>
</dbReference>
<dbReference type="EMBL" id="CAWUFR010000349">
    <property type="protein sequence ID" value="CAK6976429.1"/>
    <property type="molecule type" value="Genomic_DNA"/>
</dbReference>
<dbReference type="AlphaFoldDB" id="A0AAV1Q039"/>
<evidence type="ECO:0000313" key="1">
    <source>
        <dbReference type="EMBL" id="CAK6976429.1"/>
    </source>
</evidence>
<evidence type="ECO:0000313" key="2">
    <source>
        <dbReference type="Proteomes" id="UP001314229"/>
    </source>
</evidence>
<proteinExistence type="predicted"/>
<reference evidence="1 2" key="1">
    <citation type="submission" date="2024-01" db="EMBL/GenBank/DDBJ databases">
        <authorList>
            <person name="Alioto T."/>
            <person name="Alioto T."/>
            <person name="Gomez Garrido J."/>
        </authorList>
    </citation>
    <scope>NUCLEOTIDE SEQUENCE [LARGE SCALE GENOMIC DNA]</scope>
</reference>
<keyword evidence="2" id="KW-1185">Reference proteome</keyword>
<name>A0AAV1Q039_SCOSC</name>
<sequence>MTAARDAFEVQRAAREGQRSHDSVNCRFSIKSQGPSIELSENSSQFWTHRDVKTKLFNYIHLTVGQQHNRSRAGDLSCQPPSRQPATTYQLQTLQQLLPQDDILPWDVANLQSMRVSGYCIFSIDVPNDMTITDAESCTGAVYGSTYVTRKLRNMK</sequence>
<comment type="caution">
    <text evidence="1">The sequence shown here is derived from an EMBL/GenBank/DDBJ whole genome shotgun (WGS) entry which is preliminary data.</text>
</comment>
<accession>A0AAV1Q039</accession>